<keyword evidence="3" id="KW-1185">Reference proteome</keyword>
<dbReference type="EMBL" id="CP036426">
    <property type="protein sequence ID" value="QDV36357.1"/>
    <property type="molecule type" value="Genomic_DNA"/>
</dbReference>
<proteinExistence type="predicted"/>
<reference evidence="2 3" key="1">
    <citation type="submission" date="2019-02" db="EMBL/GenBank/DDBJ databases">
        <title>Deep-cultivation of Planctomycetes and their phenomic and genomic characterization uncovers novel biology.</title>
        <authorList>
            <person name="Wiegand S."/>
            <person name="Jogler M."/>
            <person name="Boedeker C."/>
            <person name="Pinto D."/>
            <person name="Vollmers J."/>
            <person name="Rivas-Marin E."/>
            <person name="Kohn T."/>
            <person name="Peeters S.H."/>
            <person name="Heuer A."/>
            <person name="Rast P."/>
            <person name="Oberbeckmann S."/>
            <person name="Bunk B."/>
            <person name="Jeske O."/>
            <person name="Meyerdierks A."/>
            <person name="Storesund J.E."/>
            <person name="Kallscheuer N."/>
            <person name="Luecker S."/>
            <person name="Lage O.M."/>
            <person name="Pohl T."/>
            <person name="Merkel B.J."/>
            <person name="Hornburger P."/>
            <person name="Mueller R.-W."/>
            <person name="Bruemmer F."/>
            <person name="Labrenz M."/>
            <person name="Spormann A.M."/>
            <person name="Op den Camp H."/>
            <person name="Overmann J."/>
            <person name="Amann R."/>
            <person name="Jetten M.S.M."/>
            <person name="Mascher T."/>
            <person name="Medema M.H."/>
            <person name="Devos D.P."/>
            <person name="Kaster A.-K."/>
            <person name="Ovreas L."/>
            <person name="Rohde M."/>
            <person name="Galperin M.Y."/>
            <person name="Jogler C."/>
        </authorList>
    </citation>
    <scope>NUCLEOTIDE SEQUENCE [LARGE SCALE GENOMIC DNA]</scope>
    <source>
        <strain evidence="2 3">ElP</strain>
    </source>
</reference>
<dbReference type="Proteomes" id="UP000317835">
    <property type="component" value="Chromosome"/>
</dbReference>
<evidence type="ECO:0000313" key="3">
    <source>
        <dbReference type="Proteomes" id="UP000317835"/>
    </source>
</evidence>
<feature type="region of interest" description="Disordered" evidence="1">
    <location>
        <begin position="1"/>
        <end position="26"/>
    </location>
</feature>
<dbReference type="KEGG" id="tpla:ElP_42770"/>
<feature type="compositionally biased region" description="Basic and acidic residues" evidence="1">
    <location>
        <begin position="158"/>
        <end position="167"/>
    </location>
</feature>
<accession>A0A518H687</accession>
<evidence type="ECO:0000256" key="1">
    <source>
        <dbReference type="SAM" id="MobiDB-lite"/>
    </source>
</evidence>
<evidence type="ECO:0000313" key="2">
    <source>
        <dbReference type="EMBL" id="QDV36357.1"/>
    </source>
</evidence>
<gene>
    <name evidence="2" type="ORF">ElP_42770</name>
</gene>
<name>A0A518H687_9BACT</name>
<feature type="region of interest" description="Disordered" evidence="1">
    <location>
        <begin position="148"/>
        <end position="178"/>
    </location>
</feature>
<dbReference type="RefSeq" id="WP_145272561.1">
    <property type="nucleotide sequence ID" value="NZ_CP036426.1"/>
</dbReference>
<organism evidence="2 3">
    <name type="scientific">Tautonia plasticadhaerens</name>
    <dbReference type="NCBI Taxonomy" id="2527974"/>
    <lineage>
        <taxon>Bacteria</taxon>
        <taxon>Pseudomonadati</taxon>
        <taxon>Planctomycetota</taxon>
        <taxon>Planctomycetia</taxon>
        <taxon>Isosphaerales</taxon>
        <taxon>Isosphaeraceae</taxon>
        <taxon>Tautonia</taxon>
    </lineage>
</organism>
<sequence>MKDIDTRPPGVVPAPRPGTMAHEPDPVDGEIDALLASLERYGVMPPDFEKVWSGIHRILRARSRDDPAGSGLRLLDEALAFAGLLELRARYATATRLKAWDRARRDRGANGPEPVLDDRDLTRLLELQRHLAGLVDARAAAARKWGLAARHGTPGQGRVRDGDETHRGRGIVGGRDER</sequence>
<protein>
    <submittedName>
        <fullName evidence="2">Uncharacterized protein</fullName>
    </submittedName>
</protein>
<dbReference type="AlphaFoldDB" id="A0A518H687"/>